<dbReference type="EMBL" id="JBIAZU010000001">
    <property type="protein sequence ID" value="MFF5289309.1"/>
    <property type="molecule type" value="Genomic_DNA"/>
</dbReference>
<feature type="domain" description="Cupin type-1" evidence="2">
    <location>
        <begin position="2"/>
        <end position="46"/>
    </location>
</feature>
<accession>A0ABW6W7M8</accession>
<dbReference type="InterPro" id="IPR014710">
    <property type="entry name" value="RmlC-like_jellyroll"/>
</dbReference>
<name>A0ABW6W7M8_9ACTN</name>
<dbReference type="Proteomes" id="UP001602245">
    <property type="component" value="Unassembled WGS sequence"/>
</dbReference>
<dbReference type="SUPFAM" id="SSF51182">
    <property type="entry name" value="RmlC-like cupins"/>
    <property type="match status" value="1"/>
</dbReference>
<dbReference type="RefSeq" id="WP_369076484.1">
    <property type="nucleotide sequence ID" value="NZ_JBIAZU010000001.1"/>
</dbReference>
<dbReference type="InterPro" id="IPR006045">
    <property type="entry name" value="Cupin_1"/>
</dbReference>
<evidence type="ECO:0000256" key="1">
    <source>
        <dbReference type="SAM" id="MobiDB-lite"/>
    </source>
</evidence>
<feature type="region of interest" description="Disordered" evidence="1">
    <location>
        <begin position="55"/>
        <end position="85"/>
    </location>
</feature>
<reference evidence="3 4" key="1">
    <citation type="submission" date="2024-10" db="EMBL/GenBank/DDBJ databases">
        <title>The Natural Products Discovery Center: Release of the First 8490 Sequenced Strains for Exploring Actinobacteria Biosynthetic Diversity.</title>
        <authorList>
            <person name="Kalkreuter E."/>
            <person name="Kautsar S.A."/>
            <person name="Yang D."/>
            <person name="Bader C.D."/>
            <person name="Teijaro C.N."/>
            <person name="Fluegel L."/>
            <person name="Davis C.M."/>
            <person name="Simpson J.R."/>
            <person name="Lauterbach L."/>
            <person name="Steele A.D."/>
            <person name="Gui C."/>
            <person name="Meng S."/>
            <person name="Li G."/>
            <person name="Viehrig K."/>
            <person name="Ye F."/>
            <person name="Su P."/>
            <person name="Kiefer A.F."/>
            <person name="Nichols A."/>
            <person name="Cepeda A.J."/>
            <person name="Yan W."/>
            <person name="Fan B."/>
            <person name="Jiang Y."/>
            <person name="Adhikari A."/>
            <person name="Zheng C.-J."/>
            <person name="Schuster L."/>
            <person name="Cowan T.M."/>
            <person name="Smanski M.J."/>
            <person name="Chevrette M.G."/>
            <person name="De Carvalho L.P.S."/>
            <person name="Shen B."/>
        </authorList>
    </citation>
    <scope>NUCLEOTIDE SEQUENCE [LARGE SCALE GENOMIC DNA]</scope>
    <source>
        <strain evidence="3 4">NPDC000087</strain>
    </source>
</reference>
<keyword evidence="4" id="KW-1185">Reference proteome</keyword>
<dbReference type="Pfam" id="PF00190">
    <property type="entry name" value="Cupin_1"/>
    <property type="match status" value="1"/>
</dbReference>
<evidence type="ECO:0000259" key="2">
    <source>
        <dbReference type="Pfam" id="PF00190"/>
    </source>
</evidence>
<organism evidence="3 4">
    <name type="scientific">Paractinoplanes globisporus</name>
    <dbReference type="NCBI Taxonomy" id="113565"/>
    <lineage>
        <taxon>Bacteria</taxon>
        <taxon>Bacillati</taxon>
        <taxon>Actinomycetota</taxon>
        <taxon>Actinomycetes</taxon>
        <taxon>Micromonosporales</taxon>
        <taxon>Micromonosporaceae</taxon>
        <taxon>Paractinoplanes</taxon>
    </lineage>
</organism>
<gene>
    <name evidence="3" type="ORF">ACFY35_07715</name>
</gene>
<proteinExistence type="predicted"/>
<feature type="compositionally biased region" description="Polar residues" evidence="1">
    <location>
        <begin position="55"/>
        <end position="71"/>
    </location>
</feature>
<sequence>MKRIVLEPGAIREPQWNVNANRLAYCVSGTVLVAALGNGDSFSSFSAFDRCPTPACSTSRDNTHPSRTPTGTRAWPEGSSGPPSTTCRCIRFRSRRTACVSRIGTR</sequence>
<dbReference type="Gene3D" id="2.60.120.10">
    <property type="entry name" value="Jelly Rolls"/>
    <property type="match status" value="1"/>
</dbReference>
<dbReference type="InterPro" id="IPR011051">
    <property type="entry name" value="RmlC_Cupin_sf"/>
</dbReference>
<protein>
    <submittedName>
        <fullName evidence="3">Cupin domain-containing protein</fullName>
    </submittedName>
</protein>
<comment type="caution">
    <text evidence="3">The sequence shown here is derived from an EMBL/GenBank/DDBJ whole genome shotgun (WGS) entry which is preliminary data.</text>
</comment>
<evidence type="ECO:0000313" key="3">
    <source>
        <dbReference type="EMBL" id="MFF5289309.1"/>
    </source>
</evidence>
<evidence type="ECO:0000313" key="4">
    <source>
        <dbReference type="Proteomes" id="UP001602245"/>
    </source>
</evidence>